<dbReference type="EMBL" id="JAKZHW010000001">
    <property type="protein sequence ID" value="MCH8616407.1"/>
    <property type="molecule type" value="Genomic_DNA"/>
</dbReference>
<gene>
    <name evidence="14" type="primary">sdhC</name>
    <name evidence="14" type="ORF">LZ016_09880</name>
</gene>
<organism evidence="14 15">
    <name type="scientific">Sphingomonas telluris</name>
    <dbReference type="NCBI Taxonomy" id="2907998"/>
    <lineage>
        <taxon>Bacteria</taxon>
        <taxon>Pseudomonadati</taxon>
        <taxon>Pseudomonadota</taxon>
        <taxon>Alphaproteobacteria</taxon>
        <taxon>Sphingomonadales</taxon>
        <taxon>Sphingomonadaceae</taxon>
        <taxon>Sphingomonas</taxon>
    </lineage>
</organism>
<dbReference type="PIRSF" id="PIRSF000178">
    <property type="entry name" value="SDH_cyt_b560"/>
    <property type="match status" value="1"/>
</dbReference>
<keyword evidence="11 13" id="KW-0472">Membrane</keyword>
<dbReference type="PROSITE" id="PS01001">
    <property type="entry name" value="SDH_CYT_2"/>
    <property type="match status" value="1"/>
</dbReference>
<dbReference type="Gene3D" id="1.20.1300.10">
    <property type="entry name" value="Fumarate reductase/succinate dehydrogenase, transmembrane subunit"/>
    <property type="match status" value="1"/>
</dbReference>
<keyword evidence="10" id="KW-0408">Iron</keyword>
<evidence type="ECO:0000256" key="2">
    <source>
        <dbReference type="ARBA" id="ARBA00004050"/>
    </source>
</evidence>
<dbReference type="RefSeq" id="WP_241447206.1">
    <property type="nucleotide sequence ID" value="NZ_JAKZHW010000001.1"/>
</dbReference>
<keyword evidence="9 13" id="KW-1133">Transmembrane helix</keyword>
<feature type="transmembrane region" description="Helical" evidence="13">
    <location>
        <begin position="67"/>
        <end position="85"/>
    </location>
</feature>
<dbReference type="InterPro" id="IPR034804">
    <property type="entry name" value="SQR/QFR_C/D"/>
</dbReference>
<dbReference type="InterPro" id="IPR018495">
    <property type="entry name" value="Succ_DH_cyt_bsu_CS"/>
</dbReference>
<protein>
    <recommendedName>
        <fullName evidence="5">Succinate dehydrogenase cytochrome b556 subunit</fullName>
    </recommendedName>
</protein>
<comment type="cofactor">
    <cofactor evidence="1">
        <name>heme</name>
        <dbReference type="ChEBI" id="CHEBI:30413"/>
    </cofactor>
</comment>
<evidence type="ECO:0000256" key="9">
    <source>
        <dbReference type="ARBA" id="ARBA00022989"/>
    </source>
</evidence>
<evidence type="ECO:0000313" key="15">
    <source>
        <dbReference type="Proteomes" id="UP001203058"/>
    </source>
</evidence>
<keyword evidence="8" id="KW-0479">Metal-binding</keyword>
<comment type="caution">
    <text evidence="14">The sequence shown here is derived from an EMBL/GenBank/DDBJ whole genome shotgun (WGS) entry which is preliminary data.</text>
</comment>
<comment type="function">
    <text evidence="2">Membrane-anchoring subunit of succinate dehydrogenase (SDH).</text>
</comment>
<sequence length="131" mass="14199">MAEQRARPLSPHLSVWRWGPGMTVSILHRITGGALAVAGLAVLTWWLLALAGDREGYATFNSAATHWLGLVVLIGLTWAFFQHLLSGIRHLFMDTGEAFELGVNRTSAIATIVGSVILTAALWFYLLGGVK</sequence>
<evidence type="ECO:0000256" key="1">
    <source>
        <dbReference type="ARBA" id="ARBA00001971"/>
    </source>
</evidence>
<evidence type="ECO:0000256" key="12">
    <source>
        <dbReference type="ARBA" id="ARBA00025912"/>
    </source>
</evidence>
<reference evidence="14 15" key="1">
    <citation type="submission" date="2022-03" db="EMBL/GenBank/DDBJ databases">
        <authorList>
            <person name="Jo J.-H."/>
            <person name="Im W.-T."/>
        </authorList>
    </citation>
    <scope>NUCLEOTIDE SEQUENCE [LARGE SCALE GENOMIC DNA]</scope>
    <source>
        <strain evidence="14 15">SM33</strain>
    </source>
</reference>
<comment type="subunit">
    <text evidence="12">Part of an enzyme complex containing four subunits: a flavoprotein, an iron-sulfur protein, plus two membrane-anchoring proteins, SdhC and SdhD. The complex can form homotrimers.</text>
</comment>
<evidence type="ECO:0000256" key="11">
    <source>
        <dbReference type="ARBA" id="ARBA00023136"/>
    </source>
</evidence>
<dbReference type="SUPFAM" id="SSF81343">
    <property type="entry name" value="Fumarate reductase respiratory complex transmembrane subunits"/>
    <property type="match status" value="1"/>
</dbReference>
<keyword evidence="7 13" id="KW-0812">Transmembrane</keyword>
<evidence type="ECO:0000256" key="8">
    <source>
        <dbReference type="ARBA" id="ARBA00022723"/>
    </source>
</evidence>
<dbReference type="CDD" id="cd03499">
    <property type="entry name" value="SQR_TypeC_SdhC"/>
    <property type="match status" value="1"/>
</dbReference>
<feature type="transmembrane region" description="Helical" evidence="13">
    <location>
        <begin position="106"/>
        <end position="126"/>
    </location>
</feature>
<evidence type="ECO:0000313" key="14">
    <source>
        <dbReference type="EMBL" id="MCH8616407.1"/>
    </source>
</evidence>
<proteinExistence type="inferred from homology"/>
<feature type="transmembrane region" description="Helical" evidence="13">
    <location>
        <begin position="26"/>
        <end position="47"/>
    </location>
</feature>
<dbReference type="PANTHER" id="PTHR10978">
    <property type="entry name" value="SUCCINATE DEHYDROGENASE CYTOCHROME B560 SUBUNIT"/>
    <property type="match status" value="1"/>
</dbReference>
<evidence type="ECO:0000256" key="6">
    <source>
        <dbReference type="ARBA" id="ARBA00022617"/>
    </source>
</evidence>
<name>A0ABS9VN79_9SPHN</name>
<comment type="similarity">
    <text evidence="4">Belongs to the cytochrome b560 family.</text>
</comment>
<keyword evidence="15" id="KW-1185">Reference proteome</keyword>
<dbReference type="Proteomes" id="UP001203058">
    <property type="component" value="Unassembled WGS sequence"/>
</dbReference>
<evidence type="ECO:0000256" key="3">
    <source>
        <dbReference type="ARBA" id="ARBA00004141"/>
    </source>
</evidence>
<evidence type="ECO:0000256" key="10">
    <source>
        <dbReference type="ARBA" id="ARBA00023004"/>
    </source>
</evidence>
<dbReference type="InterPro" id="IPR014314">
    <property type="entry name" value="Succ_DH_cytb556"/>
</dbReference>
<evidence type="ECO:0000256" key="5">
    <source>
        <dbReference type="ARBA" id="ARBA00020076"/>
    </source>
</evidence>
<evidence type="ECO:0000256" key="13">
    <source>
        <dbReference type="SAM" id="Phobius"/>
    </source>
</evidence>
<dbReference type="NCBIfam" id="TIGR02970">
    <property type="entry name" value="succ_dehyd_cytB"/>
    <property type="match status" value="1"/>
</dbReference>
<dbReference type="Pfam" id="PF01127">
    <property type="entry name" value="Sdh_cyt"/>
    <property type="match status" value="1"/>
</dbReference>
<dbReference type="InterPro" id="IPR000701">
    <property type="entry name" value="SuccDH_FuR_B_TM-su"/>
</dbReference>
<evidence type="ECO:0000256" key="4">
    <source>
        <dbReference type="ARBA" id="ARBA00007244"/>
    </source>
</evidence>
<dbReference type="PROSITE" id="PS01000">
    <property type="entry name" value="SDH_CYT_1"/>
    <property type="match status" value="1"/>
</dbReference>
<comment type="subcellular location">
    <subcellularLocation>
        <location evidence="3">Membrane</location>
        <topology evidence="3">Multi-pass membrane protein</topology>
    </subcellularLocation>
</comment>
<dbReference type="PANTHER" id="PTHR10978:SF5">
    <property type="entry name" value="SUCCINATE DEHYDROGENASE CYTOCHROME B560 SUBUNIT, MITOCHONDRIAL"/>
    <property type="match status" value="1"/>
</dbReference>
<evidence type="ECO:0000256" key="7">
    <source>
        <dbReference type="ARBA" id="ARBA00022692"/>
    </source>
</evidence>
<keyword evidence="6" id="KW-0349">Heme</keyword>
<accession>A0ABS9VN79</accession>